<name>A0A5P8PKC3_9CAUD</name>
<reference evidence="1 2" key="1">
    <citation type="submission" date="2019-07" db="EMBL/GenBank/DDBJ databases">
        <authorList>
            <person name="Krukonis G.P."/>
            <person name="Delesalle V.A."/>
        </authorList>
    </citation>
    <scope>NUCLEOTIDE SEQUENCE [LARGE SCALE GENOMIC DNA]</scope>
</reference>
<sequence>MKQKEPFKRVTINPDVSKVNLEESPVQQLVDAFAHKIDEETEKAVIDVLRELGYDAEEGMSVKVAEKLYDEMRSNGKYINITQREDAVNKKYIVEVSVVTVARTLEFGLEDDLEQ</sequence>
<evidence type="ECO:0000313" key="1">
    <source>
        <dbReference type="EMBL" id="QFR56500.1"/>
    </source>
</evidence>
<dbReference type="Proteomes" id="UP000326637">
    <property type="component" value="Segment"/>
</dbReference>
<keyword evidence="2" id="KW-1185">Reference proteome</keyword>
<organism evidence="1 2">
    <name type="scientific">Bacillus phage 056SW001B</name>
    <dbReference type="NCBI Taxonomy" id="2601663"/>
    <lineage>
        <taxon>Viruses</taxon>
        <taxon>Duplodnaviria</taxon>
        <taxon>Heunggongvirae</taxon>
        <taxon>Uroviricota</taxon>
        <taxon>Caudoviricetes</taxon>
        <taxon>Ehrlichviridae</taxon>
        <taxon>Gettysburgvirus</taxon>
        <taxon>Gettysburgvirus gv056SW001B</taxon>
    </lineage>
</organism>
<dbReference type="EMBL" id="MN176230">
    <property type="protein sequence ID" value="QFR56500.1"/>
    <property type="molecule type" value="Genomic_DNA"/>
</dbReference>
<protein>
    <submittedName>
        <fullName evidence="1">Uncharacterized protein</fullName>
    </submittedName>
</protein>
<evidence type="ECO:0000313" key="2">
    <source>
        <dbReference type="Proteomes" id="UP000326637"/>
    </source>
</evidence>
<accession>A0A5P8PKC3</accession>
<proteinExistence type="predicted"/>
<gene>
    <name evidence="1" type="primary">35</name>
    <name evidence="1" type="ORF">056SW001B_35</name>
</gene>